<keyword evidence="1" id="KW-1133">Transmembrane helix</keyword>
<keyword evidence="1" id="KW-0472">Membrane</keyword>
<evidence type="ECO:0000256" key="1">
    <source>
        <dbReference type="SAM" id="Phobius"/>
    </source>
</evidence>
<name>A0A1D2A875_AUXPR</name>
<feature type="transmembrane region" description="Helical" evidence="1">
    <location>
        <begin position="77"/>
        <end position="98"/>
    </location>
</feature>
<accession>A0A1D2A875</accession>
<reference evidence="2" key="1">
    <citation type="submission" date="2015-08" db="EMBL/GenBank/DDBJ databases">
        <authorList>
            <person name="Babu N.S."/>
            <person name="Beckwith C.J."/>
            <person name="Beseler K.G."/>
            <person name="Brison A."/>
            <person name="Carone J.V."/>
            <person name="Caskin T.P."/>
            <person name="Diamond M."/>
            <person name="Durham M.E."/>
            <person name="Foxe J.M."/>
            <person name="Go M."/>
            <person name="Henderson B.A."/>
            <person name="Jones I.B."/>
            <person name="McGettigan J.A."/>
            <person name="Micheletti S.J."/>
            <person name="Nasrallah M.E."/>
            <person name="Ortiz D."/>
            <person name="Piller C.R."/>
            <person name="Privatt S.R."/>
            <person name="Schneider S.L."/>
            <person name="Sharp S."/>
            <person name="Smith T.C."/>
            <person name="Stanton J.D."/>
            <person name="Ullery H.E."/>
            <person name="Wilson R.J."/>
            <person name="Serrano M.G."/>
            <person name="Buck G."/>
            <person name="Lee V."/>
            <person name="Wang Y."/>
            <person name="Carvalho R."/>
            <person name="Voegtly L."/>
            <person name="Shi R."/>
            <person name="Duckworth R."/>
            <person name="Johnson A."/>
            <person name="Loviza R."/>
            <person name="Walstead R."/>
            <person name="Shah Z."/>
            <person name="Kiflezghi M."/>
            <person name="Wade K."/>
            <person name="Ball S.L."/>
            <person name="Bradley K.W."/>
            <person name="Asai D.J."/>
            <person name="Bowman C.A."/>
            <person name="Russell D.A."/>
            <person name="Pope W.H."/>
            <person name="Jacobs-Sera D."/>
            <person name="Hendrix R.W."/>
            <person name="Hatfull G.F."/>
        </authorList>
    </citation>
    <scope>NUCLEOTIDE SEQUENCE</scope>
</reference>
<evidence type="ECO:0000313" key="2">
    <source>
        <dbReference type="EMBL" id="JAT75123.1"/>
    </source>
</evidence>
<keyword evidence="1" id="KW-0812">Transmembrane</keyword>
<sequence>MTRWMGDVSSRLVDERKMEILQLPLSQHFTNARLEQAYRQYIGTIQLGNDVAMTRLMMAYQAVATYKTLKEAHEMDWMTMLMICNFAVLEATLLLPSVWPGVWRRWRDAIMPPFLVSHTVALHIFLYTHSTSESLLGRGTLSRLIDQCAAWGGVKRVACVGWWAYSDEAAAPEAMYSGANHPALSALAAASCMEDSPARI</sequence>
<proteinExistence type="predicted"/>
<dbReference type="EMBL" id="GDKF01003499">
    <property type="protein sequence ID" value="JAT75123.1"/>
    <property type="molecule type" value="Transcribed_RNA"/>
</dbReference>
<dbReference type="AlphaFoldDB" id="A0A1D2A875"/>
<gene>
    <name evidence="2" type="ORF">g.95193</name>
</gene>
<protein>
    <submittedName>
        <fullName evidence="2">Uncharacterized protein</fullName>
    </submittedName>
</protein>
<organism evidence="2">
    <name type="scientific">Auxenochlorella protothecoides</name>
    <name type="common">Green microalga</name>
    <name type="synonym">Chlorella protothecoides</name>
    <dbReference type="NCBI Taxonomy" id="3075"/>
    <lineage>
        <taxon>Eukaryota</taxon>
        <taxon>Viridiplantae</taxon>
        <taxon>Chlorophyta</taxon>
        <taxon>core chlorophytes</taxon>
        <taxon>Trebouxiophyceae</taxon>
        <taxon>Chlorellales</taxon>
        <taxon>Chlorellaceae</taxon>
        <taxon>Auxenochlorella</taxon>
    </lineage>
</organism>